<dbReference type="Proteomes" id="UP000011083">
    <property type="component" value="Unassembled WGS sequence"/>
</dbReference>
<gene>
    <name evidence="2" type="ORF">ACA1_074660</name>
</gene>
<reference evidence="2 3" key="1">
    <citation type="journal article" date="2013" name="Genome Biol.">
        <title>Genome of Acanthamoeba castellanii highlights extensive lateral gene transfer and early evolution of tyrosine kinase signaling.</title>
        <authorList>
            <person name="Clarke M."/>
            <person name="Lohan A.J."/>
            <person name="Liu B."/>
            <person name="Lagkouvardos I."/>
            <person name="Roy S."/>
            <person name="Zafar N."/>
            <person name="Bertelli C."/>
            <person name="Schilde C."/>
            <person name="Kianianmomeni A."/>
            <person name="Burglin T.R."/>
            <person name="Frech C."/>
            <person name="Turcotte B."/>
            <person name="Kopec K.O."/>
            <person name="Synnott J.M."/>
            <person name="Choo C."/>
            <person name="Paponov I."/>
            <person name="Finkler A."/>
            <person name="Soon Heng Tan C."/>
            <person name="Hutchins A.P."/>
            <person name="Weinmeier T."/>
            <person name="Rattei T."/>
            <person name="Chu J.S."/>
            <person name="Gimenez G."/>
            <person name="Irimia M."/>
            <person name="Rigden D.J."/>
            <person name="Fitzpatrick D.A."/>
            <person name="Lorenzo-Morales J."/>
            <person name="Bateman A."/>
            <person name="Chiu C.H."/>
            <person name="Tang P."/>
            <person name="Hegemann P."/>
            <person name="Fromm H."/>
            <person name="Raoult D."/>
            <person name="Greub G."/>
            <person name="Miranda-Saavedra D."/>
            <person name="Chen N."/>
            <person name="Nash P."/>
            <person name="Ginger M.L."/>
            <person name="Horn M."/>
            <person name="Schaap P."/>
            <person name="Caler L."/>
            <person name="Loftus B."/>
        </authorList>
    </citation>
    <scope>NUCLEOTIDE SEQUENCE [LARGE SCALE GENOMIC DNA]</scope>
    <source>
        <strain evidence="2 3">Neff</strain>
    </source>
</reference>
<organism evidence="2 3">
    <name type="scientific">Acanthamoeba castellanii (strain ATCC 30010 / Neff)</name>
    <dbReference type="NCBI Taxonomy" id="1257118"/>
    <lineage>
        <taxon>Eukaryota</taxon>
        <taxon>Amoebozoa</taxon>
        <taxon>Discosea</taxon>
        <taxon>Longamoebia</taxon>
        <taxon>Centramoebida</taxon>
        <taxon>Acanthamoebidae</taxon>
        <taxon>Acanthamoeba</taxon>
    </lineage>
</organism>
<protein>
    <submittedName>
        <fullName evidence="2">Uncharacterized protein</fullName>
    </submittedName>
</protein>
<evidence type="ECO:0000256" key="1">
    <source>
        <dbReference type="SAM" id="MobiDB-lite"/>
    </source>
</evidence>
<dbReference type="RefSeq" id="XP_004353427.1">
    <property type="nucleotide sequence ID" value="XM_004353375.1"/>
</dbReference>
<feature type="compositionally biased region" description="Basic and acidic residues" evidence="1">
    <location>
        <begin position="144"/>
        <end position="155"/>
    </location>
</feature>
<dbReference type="KEGG" id="acan:ACA1_074660"/>
<keyword evidence="3" id="KW-1185">Reference proteome</keyword>
<feature type="region of interest" description="Disordered" evidence="1">
    <location>
        <begin position="135"/>
        <end position="163"/>
    </location>
</feature>
<name>L8HED4_ACACF</name>
<evidence type="ECO:0000313" key="3">
    <source>
        <dbReference type="Proteomes" id="UP000011083"/>
    </source>
</evidence>
<dbReference type="GeneID" id="14924884"/>
<dbReference type="AlphaFoldDB" id="L8HED4"/>
<dbReference type="VEuPathDB" id="AmoebaDB:ACA1_074660"/>
<feature type="region of interest" description="Disordered" evidence="1">
    <location>
        <begin position="69"/>
        <end position="109"/>
    </location>
</feature>
<proteinExistence type="predicted"/>
<dbReference type="EMBL" id="KB007842">
    <property type="protein sequence ID" value="ELR23899.1"/>
    <property type="molecule type" value="Genomic_DNA"/>
</dbReference>
<accession>L8HED4</accession>
<sequence>METFEKKPYCRAHLPTFKATTVSDDFITKANAAKPVGDLKRQQGINKMEGTTFNSTNVTRESAGCVVPRWDAEGGPVPDVSEPSNEQAASFWNQQENAEPAAATSQHVDESLLAAKSGSGAASFWAQQEKAALEPAMAELTIQDDQHQKDHHEEPAAAEEYQE</sequence>
<feature type="compositionally biased region" description="Polar residues" evidence="1">
    <location>
        <begin position="82"/>
        <end position="97"/>
    </location>
</feature>
<evidence type="ECO:0000313" key="2">
    <source>
        <dbReference type="EMBL" id="ELR23899.1"/>
    </source>
</evidence>